<evidence type="ECO:0000313" key="2">
    <source>
        <dbReference type="Proteomes" id="UP000823786"/>
    </source>
</evidence>
<gene>
    <name evidence="1" type="ORF">J2Z75_001380</name>
</gene>
<name>A0ABS4EIV9_9HYPH</name>
<protein>
    <submittedName>
        <fullName evidence="1">Uncharacterized protein</fullName>
    </submittedName>
</protein>
<organism evidence="1 2">
    <name type="scientific">Rhizobium herbae</name>
    <dbReference type="NCBI Taxonomy" id="508661"/>
    <lineage>
        <taxon>Bacteria</taxon>
        <taxon>Pseudomonadati</taxon>
        <taxon>Pseudomonadota</taxon>
        <taxon>Alphaproteobacteria</taxon>
        <taxon>Hyphomicrobiales</taxon>
        <taxon>Rhizobiaceae</taxon>
        <taxon>Rhizobium/Agrobacterium group</taxon>
        <taxon>Rhizobium</taxon>
    </lineage>
</organism>
<accession>A0ABS4EIV9</accession>
<comment type="caution">
    <text evidence="1">The sequence shown here is derived from an EMBL/GenBank/DDBJ whole genome shotgun (WGS) entry which is preliminary data.</text>
</comment>
<sequence>MTARSVKNAILPKLLTGSRDGLPLDAIGATDPLQALALAGQSLRFDRPAQPSQFQIDDPILETAEIMTDKARKLLLRLLSGKNQASAQLSRAIVRKLGERKLRLHPFDLPKLESFVKANAESLGEEALAFSERETPVAQKQSYFAPDRLNDENWMLATPAVKASYIGGRRSSDPAAARALVEAVWSSENADNRVRLLGALREHLSEADAPFVVGLERDRAPRVRELAQKLLLRLPGFKGDNPALRSALERIKVGKAGLVFKKTVLTLELPVTVKDQGTIVWLSETFSSVGLQDLADALSMSVEAMVTAAEGQSALLVALLFMATQDKRLDVVKTITDRHLLDSWEALSQLDSEILADYSSDMRQLWVEYVFRPNRWTGDTSAWMIHRTAQWLGGEATVGLFNGILKSTPWQWRLKDPARIDADVADSMAILCPASLRATLRSELAALEPAKSGNATLFLDLMNSLEPVHA</sequence>
<dbReference type="RefSeq" id="WP_209849629.1">
    <property type="nucleotide sequence ID" value="NZ_JAGGJV010000002.1"/>
</dbReference>
<dbReference type="EMBL" id="JAGGJV010000002">
    <property type="protein sequence ID" value="MBP1857884.1"/>
    <property type="molecule type" value="Genomic_DNA"/>
</dbReference>
<proteinExistence type="predicted"/>
<dbReference type="InterPro" id="IPR043746">
    <property type="entry name" value="DUF5691"/>
</dbReference>
<dbReference type="Pfam" id="PF18944">
    <property type="entry name" value="DUF5691"/>
    <property type="match status" value="1"/>
</dbReference>
<dbReference type="Proteomes" id="UP000823786">
    <property type="component" value="Unassembled WGS sequence"/>
</dbReference>
<reference evidence="1 2" key="1">
    <citation type="submission" date="2021-03" db="EMBL/GenBank/DDBJ databases">
        <title>Genomic Encyclopedia of Type Strains, Phase IV (KMG-IV): sequencing the most valuable type-strain genomes for metagenomic binning, comparative biology and taxonomic classification.</title>
        <authorList>
            <person name="Goeker M."/>
        </authorList>
    </citation>
    <scope>NUCLEOTIDE SEQUENCE [LARGE SCALE GENOMIC DNA]</scope>
    <source>
        <strain evidence="1 2">DSM 26427</strain>
    </source>
</reference>
<evidence type="ECO:0000313" key="1">
    <source>
        <dbReference type="EMBL" id="MBP1857884.1"/>
    </source>
</evidence>
<keyword evidence="2" id="KW-1185">Reference proteome</keyword>